<evidence type="ECO:0000313" key="1">
    <source>
        <dbReference type="EMBL" id="GAX25084.1"/>
    </source>
</evidence>
<dbReference type="InParanoid" id="A0A1Z5KFJ1"/>
<accession>A0A1Z5KFJ1</accession>
<protein>
    <recommendedName>
        <fullName evidence="3">VWFA domain-containing protein</fullName>
    </recommendedName>
</protein>
<sequence>MSSSPVSSPPPPPKKYININGVMKLNPEYKQWKASTTLSAEALPIVSTVHDCQEMQSVAPSSQINSETQETLDSIPQRLDGILSPDTALTQLTNLLSKYEVPLGLLRKLLILSEFDVLEFLIDDSGSMGLLSDTQDAYGRTHTRWQEAASRLKEMMEILSFLPFQQVKIWFLNRPQTLHFQRQHRDPTTLFQDMVAQIDQVFTTAPPYGSTPALERLQQSFRTYPPQQKVARYFFGDGVPNGGKMAQKQILTLLQTRPHPEQHPVTFLSCTSNDEEVLWMKEAEEAAPYCAECDDYEDERREVLADQGAAFPYTRGFWLICALVSACFPDDLDALDESVPFTKTTLDRLLGMDHTGESYKYYFECFVKAQANKKLEKKGLFGLRNKNKVDAFKKNQNWKPYYDEFVIAPVAHQIPVVREFREKLKKLASK</sequence>
<dbReference type="OrthoDB" id="2142040at2759"/>
<dbReference type="AlphaFoldDB" id="A0A1Z5KFJ1"/>
<evidence type="ECO:0008006" key="3">
    <source>
        <dbReference type="Google" id="ProtNLM"/>
    </source>
</evidence>
<keyword evidence="2" id="KW-1185">Reference proteome</keyword>
<reference evidence="1 2" key="1">
    <citation type="journal article" date="2015" name="Plant Cell">
        <title>Oil accumulation by the oleaginous diatom Fistulifera solaris as revealed by the genome and transcriptome.</title>
        <authorList>
            <person name="Tanaka T."/>
            <person name="Maeda Y."/>
            <person name="Veluchamy A."/>
            <person name="Tanaka M."/>
            <person name="Abida H."/>
            <person name="Marechal E."/>
            <person name="Bowler C."/>
            <person name="Muto M."/>
            <person name="Sunaga Y."/>
            <person name="Tanaka M."/>
            <person name="Yoshino T."/>
            <person name="Taniguchi T."/>
            <person name="Fukuda Y."/>
            <person name="Nemoto M."/>
            <person name="Matsumoto M."/>
            <person name="Wong P.S."/>
            <person name="Aburatani S."/>
            <person name="Fujibuchi W."/>
        </authorList>
    </citation>
    <scope>NUCLEOTIDE SEQUENCE [LARGE SCALE GENOMIC DNA]</scope>
    <source>
        <strain evidence="1 2">JPCC DA0580</strain>
    </source>
</reference>
<dbReference type="SUPFAM" id="SSF53300">
    <property type="entry name" value="vWA-like"/>
    <property type="match status" value="1"/>
</dbReference>
<organism evidence="1 2">
    <name type="scientific">Fistulifera solaris</name>
    <name type="common">Oleaginous diatom</name>
    <dbReference type="NCBI Taxonomy" id="1519565"/>
    <lineage>
        <taxon>Eukaryota</taxon>
        <taxon>Sar</taxon>
        <taxon>Stramenopiles</taxon>
        <taxon>Ochrophyta</taxon>
        <taxon>Bacillariophyta</taxon>
        <taxon>Bacillariophyceae</taxon>
        <taxon>Bacillariophycidae</taxon>
        <taxon>Naviculales</taxon>
        <taxon>Naviculaceae</taxon>
        <taxon>Fistulifera</taxon>
    </lineage>
</organism>
<gene>
    <name evidence="1" type="ORF">FisN_10Lh283</name>
</gene>
<name>A0A1Z5KFJ1_FISSO</name>
<dbReference type="EMBL" id="BDSP01000219">
    <property type="protein sequence ID" value="GAX25084.1"/>
    <property type="molecule type" value="Genomic_DNA"/>
</dbReference>
<evidence type="ECO:0000313" key="2">
    <source>
        <dbReference type="Proteomes" id="UP000198406"/>
    </source>
</evidence>
<proteinExistence type="predicted"/>
<dbReference type="Proteomes" id="UP000198406">
    <property type="component" value="Unassembled WGS sequence"/>
</dbReference>
<dbReference type="InterPro" id="IPR036465">
    <property type="entry name" value="vWFA_dom_sf"/>
</dbReference>
<comment type="caution">
    <text evidence="1">The sequence shown here is derived from an EMBL/GenBank/DDBJ whole genome shotgun (WGS) entry which is preliminary data.</text>
</comment>